<accession>A0A348WQE4</accession>
<evidence type="ECO:0000256" key="3">
    <source>
        <dbReference type="ARBA" id="ARBA00022906"/>
    </source>
</evidence>
<proteinExistence type="predicted"/>
<protein>
    <submittedName>
        <fullName evidence="8">Cation transporter</fullName>
    </submittedName>
</protein>
<dbReference type="GO" id="GO:0005886">
    <property type="term" value="C:plasma membrane"/>
    <property type="evidence" value="ECO:0007669"/>
    <property type="project" value="TreeGrafter"/>
</dbReference>
<comment type="subcellular location">
    <subcellularLocation>
        <location evidence="1">Membrane</location>
        <topology evidence="1">Multi-pass membrane protein</topology>
    </subcellularLocation>
</comment>
<dbReference type="GO" id="GO:0046872">
    <property type="term" value="F:metal ion binding"/>
    <property type="evidence" value="ECO:0007669"/>
    <property type="project" value="InterPro"/>
</dbReference>
<evidence type="ECO:0000256" key="1">
    <source>
        <dbReference type="ARBA" id="ARBA00004141"/>
    </source>
</evidence>
<keyword evidence="3" id="KW-0406">Ion transport</keyword>
<organism evidence="8 9">
    <name type="scientific">Idiomarina baltica</name>
    <dbReference type="NCBI Taxonomy" id="190892"/>
    <lineage>
        <taxon>Bacteria</taxon>
        <taxon>Pseudomonadati</taxon>
        <taxon>Pseudomonadota</taxon>
        <taxon>Gammaproteobacteria</taxon>
        <taxon>Alteromonadales</taxon>
        <taxon>Idiomarinaceae</taxon>
        <taxon>Idiomarina</taxon>
    </lineage>
</organism>
<gene>
    <name evidence="8" type="ORF">DCR58_08230</name>
</gene>
<dbReference type="InterPro" id="IPR058533">
    <property type="entry name" value="Cation_efflux_TM"/>
</dbReference>
<dbReference type="InterPro" id="IPR027469">
    <property type="entry name" value="Cation_efflux_TMD_sf"/>
</dbReference>
<feature type="domain" description="Cation efflux protein transmembrane" evidence="7">
    <location>
        <begin position="130"/>
        <end position="297"/>
    </location>
</feature>
<dbReference type="SUPFAM" id="SSF161111">
    <property type="entry name" value="Cation efflux protein transmembrane domain-like"/>
    <property type="match status" value="1"/>
</dbReference>
<dbReference type="Proteomes" id="UP000262878">
    <property type="component" value="Unassembled WGS sequence"/>
</dbReference>
<keyword evidence="3" id="KW-0864">Zinc transport</keyword>
<dbReference type="Pfam" id="PF01545">
    <property type="entry name" value="Cation_efflux"/>
    <property type="match status" value="1"/>
</dbReference>
<dbReference type="InterPro" id="IPR036163">
    <property type="entry name" value="HMA_dom_sf"/>
</dbReference>
<dbReference type="InterPro" id="IPR050681">
    <property type="entry name" value="CDF/SLC30A"/>
</dbReference>
<feature type="transmembrane region" description="Helical" evidence="6">
    <location>
        <begin position="256"/>
        <end position="273"/>
    </location>
</feature>
<keyword evidence="2 6" id="KW-0812">Transmembrane</keyword>
<evidence type="ECO:0000256" key="6">
    <source>
        <dbReference type="SAM" id="Phobius"/>
    </source>
</evidence>
<keyword evidence="3" id="KW-0862">Zinc</keyword>
<evidence type="ECO:0000313" key="9">
    <source>
        <dbReference type="Proteomes" id="UP000262878"/>
    </source>
</evidence>
<keyword evidence="4 6" id="KW-1133">Transmembrane helix</keyword>
<keyword evidence="3" id="KW-0813">Transport</keyword>
<evidence type="ECO:0000256" key="2">
    <source>
        <dbReference type="ARBA" id="ARBA00022692"/>
    </source>
</evidence>
<dbReference type="SUPFAM" id="SSF55008">
    <property type="entry name" value="HMA, heavy metal-associated domain"/>
    <property type="match status" value="1"/>
</dbReference>
<feature type="transmembrane region" description="Helical" evidence="6">
    <location>
        <begin position="213"/>
        <end position="235"/>
    </location>
</feature>
<feature type="transmembrane region" description="Helical" evidence="6">
    <location>
        <begin position="279"/>
        <end position="297"/>
    </location>
</feature>
<dbReference type="Gene3D" id="1.20.1510.10">
    <property type="entry name" value="Cation efflux protein transmembrane domain"/>
    <property type="match status" value="1"/>
</dbReference>
<sequence length="301" mass="32613">MAEQCSGTCGTVNNSEGCVTQDSVDKAKIDTGYVSEYRVAKMDCPSEEGMIRMALDSVNPKVTLEFDTPNRKVRIFHGDNAATIEARMHALGLGATLEHTHPVENNVFIQAQVSAQQTSQNEARILKWLLVINAVMFAVEITVGWLAQSTGLIADSLDMFADAAVYGVSLYAVGHSVRMKLRAAHLSGWLQVILALGALSEVLRRFWYGSEPVSSLMMSFGLVALMANAWCLVLIAKNRDGGAHMKASWIFSANDVIANLGVILAGFLVAWTGSRYPDLLIGLLIAVIVLSGARRILQLKS</sequence>
<evidence type="ECO:0000313" key="8">
    <source>
        <dbReference type="EMBL" id="HAR56756.1"/>
    </source>
</evidence>
<evidence type="ECO:0000256" key="4">
    <source>
        <dbReference type="ARBA" id="ARBA00022989"/>
    </source>
</evidence>
<feature type="transmembrane region" description="Helical" evidence="6">
    <location>
        <begin position="128"/>
        <end position="147"/>
    </location>
</feature>
<dbReference type="AlphaFoldDB" id="A0A348WQE4"/>
<keyword evidence="5 6" id="KW-0472">Membrane</keyword>
<comment type="caution">
    <text evidence="8">The sequence shown here is derived from an EMBL/GenBank/DDBJ whole genome shotgun (WGS) entry which is preliminary data.</text>
</comment>
<feature type="transmembrane region" description="Helical" evidence="6">
    <location>
        <begin position="189"/>
        <end position="207"/>
    </location>
</feature>
<dbReference type="PANTHER" id="PTHR11562:SF17">
    <property type="entry name" value="RE54080P-RELATED"/>
    <property type="match status" value="1"/>
</dbReference>
<dbReference type="GO" id="GO:0005385">
    <property type="term" value="F:zinc ion transmembrane transporter activity"/>
    <property type="evidence" value="ECO:0007669"/>
    <property type="project" value="TreeGrafter"/>
</dbReference>
<evidence type="ECO:0000259" key="7">
    <source>
        <dbReference type="Pfam" id="PF01545"/>
    </source>
</evidence>
<reference evidence="8 9" key="1">
    <citation type="journal article" date="2018" name="Nat. Biotechnol.">
        <title>A standardized bacterial taxonomy based on genome phylogeny substantially revises the tree of life.</title>
        <authorList>
            <person name="Parks D.H."/>
            <person name="Chuvochina M."/>
            <person name="Waite D.W."/>
            <person name="Rinke C."/>
            <person name="Skarshewski A."/>
            <person name="Chaumeil P.A."/>
            <person name="Hugenholtz P."/>
        </authorList>
    </citation>
    <scope>NUCLEOTIDE SEQUENCE [LARGE SCALE GENOMIC DNA]</scope>
    <source>
        <strain evidence="8">UBA9360</strain>
    </source>
</reference>
<evidence type="ECO:0000256" key="5">
    <source>
        <dbReference type="ARBA" id="ARBA00023136"/>
    </source>
</evidence>
<dbReference type="EMBL" id="DMUP01000194">
    <property type="protein sequence ID" value="HAR56756.1"/>
    <property type="molecule type" value="Genomic_DNA"/>
</dbReference>
<dbReference type="PANTHER" id="PTHR11562">
    <property type="entry name" value="CATION EFFLUX PROTEIN/ ZINC TRANSPORTER"/>
    <property type="match status" value="1"/>
</dbReference>
<name>A0A348WQE4_9GAMM</name>
<feature type="transmembrane region" description="Helical" evidence="6">
    <location>
        <begin position="159"/>
        <end position="177"/>
    </location>
</feature>